<comment type="caution">
    <text evidence="2">The sequence shown here is derived from an EMBL/GenBank/DDBJ whole genome shotgun (WGS) entry which is preliminary data.</text>
</comment>
<feature type="transmembrane region" description="Helical" evidence="1">
    <location>
        <begin position="149"/>
        <end position="169"/>
    </location>
</feature>
<name>A0A5J4FW04_9FLAO</name>
<reference evidence="2 3" key="1">
    <citation type="submission" date="2019-08" db="EMBL/GenBank/DDBJ databases">
        <title>Ulvibacter marinistellae sp. nov., isolated from a starfish, Patiria pectinifera.</title>
        <authorList>
            <person name="Kawano K."/>
            <person name="Ushijima N."/>
            <person name="Kihara M."/>
            <person name="Itoh H."/>
        </authorList>
    </citation>
    <scope>NUCLEOTIDE SEQUENCE [LARGE SCALE GENOMIC DNA]</scope>
    <source>
        <strain evidence="2 3">KK4</strain>
    </source>
</reference>
<dbReference type="EMBL" id="BKCF01000003">
    <property type="protein sequence ID" value="GEQ86260.1"/>
    <property type="molecule type" value="Genomic_DNA"/>
</dbReference>
<dbReference type="RefSeq" id="WP_151894196.1">
    <property type="nucleotide sequence ID" value="NZ_BKCF01000003.1"/>
</dbReference>
<dbReference type="Proteomes" id="UP000326994">
    <property type="component" value="Unassembled WGS sequence"/>
</dbReference>
<sequence>MSEKKYPIEYTDEEIVDKINSQSKYLMKKDLTPAAAAKYSGRITIGLTELQNRKQNKLNNLIGGLNKEINLLSKITTHFSDKQLTSLGRLDSSLDTLNSEVSSLTGSSKQQEFRLDFLGELIHKLNEEIILFRTSSERNAISATKNTRISIGLVVFSALISGMALFFALKDYEGDKVWEQNQINALTELNESIKSLEKSNLAKSKSQDSLIIELKKLKEKK</sequence>
<evidence type="ECO:0000256" key="1">
    <source>
        <dbReference type="SAM" id="Phobius"/>
    </source>
</evidence>
<gene>
    <name evidence="2" type="ORF">ULMS_17680</name>
</gene>
<keyword evidence="3" id="KW-1185">Reference proteome</keyword>
<evidence type="ECO:0000313" key="2">
    <source>
        <dbReference type="EMBL" id="GEQ86260.1"/>
    </source>
</evidence>
<dbReference type="AlphaFoldDB" id="A0A5J4FW04"/>
<keyword evidence="1" id="KW-0472">Membrane</keyword>
<evidence type="ECO:0000313" key="3">
    <source>
        <dbReference type="Proteomes" id="UP000326994"/>
    </source>
</evidence>
<proteinExistence type="predicted"/>
<accession>A0A5J4FW04</accession>
<organism evidence="2 3">
    <name type="scientific">Patiriisocius marinistellae</name>
    <dbReference type="NCBI Taxonomy" id="2494560"/>
    <lineage>
        <taxon>Bacteria</taxon>
        <taxon>Pseudomonadati</taxon>
        <taxon>Bacteroidota</taxon>
        <taxon>Flavobacteriia</taxon>
        <taxon>Flavobacteriales</taxon>
        <taxon>Flavobacteriaceae</taxon>
        <taxon>Patiriisocius</taxon>
    </lineage>
</organism>
<keyword evidence="1" id="KW-1133">Transmembrane helix</keyword>
<keyword evidence="1" id="KW-0812">Transmembrane</keyword>
<protein>
    <submittedName>
        <fullName evidence="2">Uncharacterized protein</fullName>
    </submittedName>
</protein>